<feature type="transmembrane region" description="Helical" evidence="7">
    <location>
        <begin position="173"/>
        <end position="197"/>
    </location>
</feature>
<dbReference type="Gene3D" id="1.10.3720.10">
    <property type="entry name" value="MetI-like"/>
    <property type="match status" value="1"/>
</dbReference>
<evidence type="ECO:0000256" key="6">
    <source>
        <dbReference type="ARBA" id="ARBA00023136"/>
    </source>
</evidence>
<comment type="caution">
    <text evidence="9">The sequence shown here is derived from an EMBL/GenBank/DDBJ whole genome shotgun (WGS) entry which is preliminary data.</text>
</comment>
<dbReference type="RefSeq" id="WP_246806501.1">
    <property type="nucleotide sequence ID" value="NZ_JACHBG010000025.1"/>
</dbReference>
<dbReference type="Proteomes" id="UP000565576">
    <property type="component" value="Unassembled WGS sequence"/>
</dbReference>
<keyword evidence="6 7" id="KW-0472">Membrane</keyword>
<evidence type="ECO:0000256" key="5">
    <source>
        <dbReference type="ARBA" id="ARBA00022989"/>
    </source>
</evidence>
<evidence type="ECO:0000256" key="3">
    <source>
        <dbReference type="ARBA" id="ARBA00022475"/>
    </source>
</evidence>
<proteinExistence type="inferred from homology"/>
<gene>
    <name evidence="9" type="ORF">GGD46_005989</name>
</gene>
<evidence type="ECO:0000313" key="9">
    <source>
        <dbReference type="EMBL" id="MBB6488669.1"/>
    </source>
</evidence>
<feature type="transmembrane region" description="Helical" evidence="7">
    <location>
        <begin position="128"/>
        <end position="147"/>
    </location>
</feature>
<comment type="similarity">
    <text evidence="7">Belongs to the binding-protein-dependent transport system permease family.</text>
</comment>
<reference evidence="9 10" key="1">
    <citation type="submission" date="2020-08" db="EMBL/GenBank/DDBJ databases">
        <title>Genomic Encyclopedia of Type Strains, Phase IV (KMG-V): Genome sequencing to study the core and pangenomes of soil and plant-associated prokaryotes.</title>
        <authorList>
            <person name="Whitman W."/>
        </authorList>
    </citation>
    <scope>NUCLEOTIDE SEQUENCE [LARGE SCALE GENOMIC DNA]</scope>
    <source>
        <strain evidence="9 10">SEMIA 4060</strain>
    </source>
</reference>
<evidence type="ECO:0000259" key="8">
    <source>
        <dbReference type="PROSITE" id="PS50928"/>
    </source>
</evidence>
<name>A0A7X0IXM3_9HYPH</name>
<evidence type="ECO:0000256" key="4">
    <source>
        <dbReference type="ARBA" id="ARBA00022692"/>
    </source>
</evidence>
<dbReference type="SUPFAM" id="SSF161098">
    <property type="entry name" value="MetI-like"/>
    <property type="match status" value="1"/>
</dbReference>
<dbReference type="GO" id="GO:0005886">
    <property type="term" value="C:plasma membrane"/>
    <property type="evidence" value="ECO:0007669"/>
    <property type="project" value="UniProtKB-SubCell"/>
</dbReference>
<dbReference type="AlphaFoldDB" id="A0A7X0IXM3"/>
<evidence type="ECO:0000256" key="1">
    <source>
        <dbReference type="ARBA" id="ARBA00004651"/>
    </source>
</evidence>
<protein>
    <submittedName>
        <fullName evidence="9">Lactose/L-arabinose transport system permease protein</fullName>
    </submittedName>
</protein>
<keyword evidence="4 7" id="KW-0812">Transmembrane</keyword>
<dbReference type="SUPFAM" id="SSF160964">
    <property type="entry name" value="MalF N-terminal region-like"/>
    <property type="match status" value="1"/>
</dbReference>
<evidence type="ECO:0000256" key="2">
    <source>
        <dbReference type="ARBA" id="ARBA00022448"/>
    </source>
</evidence>
<evidence type="ECO:0000313" key="10">
    <source>
        <dbReference type="Proteomes" id="UP000565576"/>
    </source>
</evidence>
<feature type="transmembrane region" description="Helical" evidence="7">
    <location>
        <begin position="229"/>
        <end position="248"/>
    </location>
</feature>
<dbReference type="InterPro" id="IPR051393">
    <property type="entry name" value="ABC_transporter_permease"/>
</dbReference>
<keyword evidence="3" id="KW-1003">Cell membrane</keyword>
<dbReference type="InterPro" id="IPR035906">
    <property type="entry name" value="MetI-like_sf"/>
</dbReference>
<keyword evidence="2 7" id="KW-0813">Transport</keyword>
<dbReference type="InterPro" id="IPR000515">
    <property type="entry name" value="MetI-like"/>
</dbReference>
<keyword evidence="5 7" id="KW-1133">Transmembrane helix</keyword>
<feature type="domain" description="ABC transmembrane type-1" evidence="8">
    <location>
        <begin position="88"/>
        <end position="301"/>
    </location>
</feature>
<feature type="transmembrane region" description="Helical" evidence="7">
    <location>
        <begin position="30"/>
        <end position="49"/>
    </location>
</feature>
<comment type="subcellular location">
    <subcellularLocation>
        <location evidence="1 7">Cell membrane</location>
        <topology evidence="1 7">Multi-pass membrane protein</topology>
    </subcellularLocation>
</comment>
<dbReference type="Pfam" id="PF00528">
    <property type="entry name" value="BPD_transp_1"/>
    <property type="match status" value="1"/>
</dbReference>
<dbReference type="PANTHER" id="PTHR30193:SF37">
    <property type="entry name" value="INNER MEMBRANE ABC TRANSPORTER PERMEASE PROTEIN YCJO"/>
    <property type="match status" value="1"/>
</dbReference>
<dbReference type="PANTHER" id="PTHR30193">
    <property type="entry name" value="ABC TRANSPORTER PERMEASE PROTEIN"/>
    <property type="match status" value="1"/>
</dbReference>
<evidence type="ECO:0000256" key="7">
    <source>
        <dbReference type="RuleBase" id="RU363032"/>
    </source>
</evidence>
<dbReference type="GO" id="GO:0055085">
    <property type="term" value="P:transmembrane transport"/>
    <property type="evidence" value="ECO:0007669"/>
    <property type="project" value="InterPro"/>
</dbReference>
<feature type="transmembrane region" description="Helical" evidence="7">
    <location>
        <begin position="92"/>
        <end position="116"/>
    </location>
</feature>
<dbReference type="PROSITE" id="PS50928">
    <property type="entry name" value="ABC_TM1"/>
    <property type="match status" value="1"/>
</dbReference>
<organism evidence="9 10">
    <name type="scientific">Rhizobium lusitanum</name>
    <dbReference type="NCBI Taxonomy" id="293958"/>
    <lineage>
        <taxon>Bacteria</taxon>
        <taxon>Pseudomonadati</taxon>
        <taxon>Pseudomonadota</taxon>
        <taxon>Alphaproteobacteria</taxon>
        <taxon>Hyphomicrobiales</taxon>
        <taxon>Rhizobiaceae</taxon>
        <taxon>Rhizobium/Agrobacterium group</taxon>
        <taxon>Rhizobium</taxon>
    </lineage>
</organism>
<sequence>MTIDRTFARDKRFVVSRAMVKPKGQFFRRLTPYLFLSPVFILFIAFKLYPYGYAFWLSFTSRRGGKVTFVGVDNYLRLLGDPLFRKALSNTATILAIQVPIMLVLAIALAVAFNSILLKLRSLWRMTYFVPIVMGLVAYGILFSMLLNNQYGLVNYALNAAGLPRIPWLADPFWAQISIMLALTWHYTGQNAIIYLAQLQTIPSDLYEAAAIDGASGFQQFRHVTLPGLKPAIILTTVLSSIGTLQLFDEPYVLTNGGPDNATLTIGMYLYLNGFKYFDFGYASTIGYALTIIIGVVSFIQFRLLGDARS</sequence>
<accession>A0A7X0IXM3</accession>
<feature type="transmembrane region" description="Helical" evidence="7">
    <location>
        <begin position="280"/>
        <end position="300"/>
    </location>
</feature>
<dbReference type="CDD" id="cd06261">
    <property type="entry name" value="TM_PBP2"/>
    <property type="match status" value="1"/>
</dbReference>
<dbReference type="EMBL" id="JACHBG010000025">
    <property type="protein sequence ID" value="MBB6488669.1"/>
    <property type="molecule type" value="Genomic_DNA"/>
</dbReference>